<feature type="compositionally biased region" description="Polar residues" evidence="1">
    <location>
        <begin position="759"/>
        <end position="772"/>
    </location>
</feature>
<dbReference type="InterPro" id="IPR000156">
    <property type="entry name" value="Ran_bind_dom"/>
</dbReference>
<name>A0A2N3N5K1_9PEZI</name>
<feature type="compositionally biased region" description="Polar residues" evidence="1">
    <location>
        <begin position="590"/>
        <end position="604"/>
    </location>
</feature>
<accession>A0A2N3N5K1</accession>
<dbReference type="Pfam" id="PF00638">
    <property type="entry name" value="Ran_BP1"/>
    <property type="match status" value="1"/>
</dbReference>
<dbReference type="OrthoDB" id="185618at2759"/>
<feature type="compositionally biased region" description="Low complexity" evidence="1">
    <location>
        <begin position="514"/>
        <end position="528"/>
    </location>
</feature>
<dbReference type="Proteomes" id="UP000233524">
    <property type="component" value="Unassembled WGS sequence"/>
</dbReference>
<comment type="caution">
    <text evidence="3">The sequence shown here is derived from an EMBL/GenBank/DDBJ whole genome shotgun (WGS) entry which is preliminary data.</text>
</comment>
<proteinExistence type="predicted"/>
<reference evidence="3 4" key="1">
    <citation type="journal article" date="2017" name="G3 (Bethesda)">
        <title>First Draft Genome Sequence of the Pathogenic Fungus Lomentospora prolificans (Formerly Scedosporium prolificans).</title>
        <authorList>
            <person name="Luo R."/>
            <person name="Zimin A."/>
            <person name="Workman R."/>
            <person name="Fan Y."/>
            <person name="Pertea G."/>
            <person name="Grossman N."/>
            <person name="Wear M.P."/>
            <person name="Jia B."/>
            <person name="Miller H."/>
            <person name="Casadevall A."/>
            <person name="Timp W."/>
            <person name="Zhang S.X."/>
            <person name="Salzberg S.L."/>
        </authorList>
    </citation>
    <scope>NUCLEOTIDE SEQUENCE [LARGE SCALE GENOMIC DNA]</scope>
    <source>
        <strain evidence="3 4">JHH-5317</strain>
    </source>
</reference>
<dbReference type="SMART" id="SM00160">
    <property type="entry name" value="RanBD"/>
    <property type="match status" value="1"/>
</dbReference>
<feature type="compositionally biased region" description="Low complexity" evidence="1">
    <location>
        <begin position="1065"/>
        <end position="1106"/>
    </location>
</feature>
<dbReference type="AlphaFoldDB" id="A0A2N3N5K1"/>
<feature type="compositionally biased region" description="Basic and acidic residues" evidence="1">
    <location>
        <begin position="286"/>
        <end position="301"/>
    </location>
</feature>
<dbReference type="PROSITE" id="PS50196">
    <property type="entry name" value="RANBD1"/>
    <property type="match status" value="1"/>
</dbReference>
<feature type="region of interest" description="Disordered" evidence="1">
    <location>
        <begin position="245"/>
        <end position="326"/>
    </location>
</feature>
<feature type="compositionally biased region" description="Low complexity" evidence="1">
    <location>
        <begin position="922"/>
        <end position="968"/>
    </location>
</feature>
<feature type="compositionally biased region" description="Basic and acidic residues" evidence="1">
    <location>
        <begin position="1134"/>
        <end position="1157"/>
    </location>
</feature>
<feature type="compositionally biased region" description="Basic and acidic residues" evidence="1">
    <location>
        <begin position="264"/>
        <end position="274"/>
    </location>
</feature>
<feature type="compositionally biased region" description="Basic and acidic residues" evidence="1">
    <location>
        <begin position="552"/>
        <end position="576"/>
    </location>
</feature>
<evidence type="ECO:0000259" key="2">
    <source>
        <dbReference type="PROSITE" id="PS50196"/>
    </source>
</evidence>
<dbReference type="CDD" id="cd13170">
    <property type="entry name" value="RanBD_NUP50"/>
    <property type="match status" value="1"/>
</dbReference>
<evidence type="ECO:0000313" key="3">
    <source>
        <dbReference type="EMBL" id="PKS07652.1"/>
    </source>
</evidence>
<feature type="region of interest" description="Disordered" evidence="1">
    <location>
        <begin position="1"/>
        <end position="54"/>
    </location>
</feature>
<feature type="compositionally biased region" description="Low complexity" evidence="1">
    <location>
        <begin position="1001"/>
        <end position="1031"/>
    </location>
</feature>
<dbReference type="SUPFAM" id="SSF50729">
    <property type="entry name" value="PH domain-like"/>
    <property type="match status" value="1"/>
</dbReference>
<dbReference type="EMBL" id="NLAX01000701">
    <property type="protein sequence ID" value="PKS07652.1"/>
    <property type="molecule type" value="Genomic_DNA"/>
</dbReference>
<gene>
    <name evidence="3" type="ORF">jhhlp_006258</name>
</gene>
<feature type="compositionally biased region" description="Polar residues" evidence="1">
    <location>
        <begin position="1047"/>
        <end position="1056"/>
    </location>
</feature>
<dbReference type="VEuPathDB" id="FungiDB:jhhlp_006258"/>
<feature type="region of interest" description="Disordered" evidence="1">
    <location>
        <begin position="874"/>
        <end position="1169"/>
    </location>
</feature>
<feature type="compositionally biased region" description="Low complexity" evidence="1">
    <location>
        <begin position="669"/>
        <end position="687"/>
    </location>
</feature>
<dbReference type="InterPro" id="IPR053074">
    <property type="entry name" value="NPC_Nucleoporin"/>
</dbReference>
<dbReference type="InterPro" id="IPR011993">
    <property type="entry name" value="PH-like_dom_sf"/>
</dbReference>
<dbReference type="PANTHER" id="PTHR38697:SF1">
    <property type="entry name" value="NUCLEAR PORE COMPLEX PROTEIN SIMILAR TO S. CEREVISIAE NUP2 (EUROFUNG)"/>
    <property type="match status" value="1"/>
</dbReference>
<feature type="domain" description="RanBD1" evidence="2">
    <location>
        <begin position="1106"/>
        <end position="1252"/>
    </location>
</feature>
<feature type="region of interest" description="Disordered" evidence="1">
    <location>
        <begin position="369"/>
        <end position="740"/>
    </location>
</feature>
<evidence type="ECO:0000256" key="1">
    <source>
        <dbReference type="SAM" id="MobiDB-lite"/>
    </source>
</evidence>
<organism evidence="3 4">
    <name type="scientific">Lomentospora prolificans</name>
    <dbReference type="NCBI Taxonomy" id="41688"/>
    <lineage>
        <taxon>Eukaryota</taxon>
        <taxon>Fungi</taxon>
        <taxon>Dikarya</taxon>
        <taxon>Ascomycota</taxon>
        <taxon>Pezizomycotina</taxon>
        <taxon>Sordariomycetes</taxon>
        <taxon>Hypocreomycetidae</taxon>
        <taxon>Microascales</taxon>
        <taxon>Microascaceae</taxon>
        <taxon>Lomentospora</taxon>
    </lineage>
</organism>
<feature type="region of interest" description="Disordered" evidence="1">
    <location>
        <begin position="65"/>
        <end position="84"/>
    </location>
</feature>
<keyword evidence="4" id="KW-1185">Reference proteome</keyword>
<feature type="compositionally biased region" description="Acidic residues" evidence="1">
    <location>
        <begin position="398"/>
        <end position="410"/>
    </location>
</feature>
<evidence type="ECO:0000313" key="4">
    <source>
        <dbReference type="Proteomes" id="UP000233524"/>
    </source>
</evidence>
<feature type="compositionally biased region" description="Polar residues" evidence="1">
    <location>
        <begin position="874"/>
        <end position="921"/>
    </location>
</feature>
<protein>
    <recommendedName>
        <fullName evidence="2">RanBD1 domain-containing protein</fullName>
    </recommendedName>
</protein>
<dbReference type="Gene3D" id="2.30.29.30">
    <property type="entry name" value="Pleckstrin-homology domain (PH domain)/Phosphotyrosine-binding domain (PTB)"/>
    <property type="match status" value="1"/>
</dbReference>
<feature type="compositionally biased region" description="Polar residues" evidence="1">
    <location>
        <begin position="822"/>
        <end position="834"/>
    </location>
</feature>
<sequence>MDKPNGTPKAHRPVNFANRAYESPLVGNKRFGTPSASSLRKPLNSNSFSSSTMSQSNFNDVRNIFQTSSLGPSTGPRFEPSIPTNTRRKIFAPAATPDSKKIFRDSTTKATPRRTMAGISSSELFKMVIPSPPRELTGAVLMKEIPKDMDQHGSVFADQYLAHLCPTEFNDLQRRQFFCILDLRRLKHAADEIFAKKDWKLNVMNFAKEFEKSRSLIMLRYGLYEFKNVRPSADVLRKWRAAHGLNDGEEPDAQAQPTKTTNKRKADDDLDHSANRATDSTSNKRRATEKEAGSERMDSSYRTKRKASPGEDEQSAKKAPSSATKSVFEKIASKPGTFAAPPATSKPATAKPALLAPSSVDNSLARSVLDKTKPGAPSGNIFGYLSDASSAKNSGLDADAESETESEGGEDSGVSAPGSKIAANPFTSNAPSTNGFGTGASSTASEVRESTPGRSLFDRVTKDSDGQPVRVNGDDEPEKEPTPDAAISQATASAAKGLPADKTWTPDTPLKFAPQPSQSSSLFGSSSAPPNPLFATKPAQSASSIFAPLKSSKADEKSQAASEADKSGGESDKENISRPATKTLGAAFESTKSNAVNQTSSTSLFKPPAAETTKTDATTSSEAPKPPEAGSTPESSIFGGKNQGANMFTTEAQKSATPTPSFQSSTLFGSKPAEPAAATATSNAGSSLFGSAPASTATDSRSPFGGSSTTAAEPPKASLFGNDAKPAPSSLFGASSGASNLFGASQAQQPAAAPVFSFGSTTAAPIGSQTPKASKPDKTAPGNALFGSPMKQDGPSPGKRGFGDAMQEDQPSPVKKPFGATATPSLFGASQSAAPSNGAGAPLFNFGGATAAASTTTSTPSLFGGSTTPANGGINFNFNPGAQGSSGPSFQFGASGSDNKPATPSAGSIFNFGGTPSQPASNGGFTFGGANNNTAPTPAAASSGNQGGANPFTFNGTPGGATTTPSGRPIKKPNFAASKARARMGSPAPQAPLFGGNQTHSPAPSAPSFNFSAATPQPQGQQNPFGGNANGSSGSLFSGLQAPPGGASSTGTNSPFNFGGASSLATTPATGTPEPTTDADTAGSSTGATTAAADTTATAATATATDGETEAPQEQINLVEGGPGEEDEAVVYDVRAKIMKFEPPSKGDSEDGEEKKAKSPWSTKGVGPLRLLKHKTTGVVRVLLRREPTGQVALNRVVLPDFNYKAEEKYVKLTTSNDAGSGLETWMVQVKTKDLAKGLADALEEHKSANKKD</sequence>
<dbReference type="STRING" id="41688.A0A2N3N5K1"/>
<feature type="compositionally biased region" description="Polar residues" evidence="1">
    <location>
        <begin position="693"/>
        <end position="711"/>
    </location>
</feature>
<dbReference type="InParanoid" id="A0A2N3N5K1"/>
<dbReference type="PANTHER" id="PTHR38697">
    <property type="entry name" value="NUCLEAR PORE COMPLEX PROTEIN SIMILAR TO S. CEREVISIAE NUP2 (EUROFUNG)"/>
    <property type="match status" value="1"/>
</dbReference>
<feature type="compositionally biased region" description="Low complexity" evidence="1">
    <location>
        <begin position="317"/>
        <end position="326"/>
    </location>
</feature>
<feature type="region of interest" description="Disordered" evidence="1">
    <location>
        <begin position="759"/>
        <end position="834"/>
    </location>
</feature>
<feature type="compositionally biased region" description="Low complexity" evidence="1">
    <location>
        <begin position="485"/>
        <end position="495"/>
    </location>
</feature>
<feature type="compositionally biased region" description="Low complexity" evidence="1">
    <location>
        <begin position="44"/>
        <end position="54"/>
    </location>
</feature>
<feature type="compositionally biased region" description="Polar residues" evidence="1">
    <location>
        <begin position="643"/>
        <end position="668"/>
    </location>
</feature>
<feature type="compositionally biased region" description="Polar residues" evidence="1">
    <location>
        <begin position="425"/>
        <end position="445"/>
    </location>
</feature>
<feature type="compositionally biased region" description="Basic and acidic residues" evidence="1">
    <location>
        <begin position="446"/>
        <end position="465"/>
    </location>
</feature>